<dbReference type="EMBL" id="CM026430">
    <property type="protein sequence ID" value="KAG0561754.1"/>
    <property type="molecule type" value="Genomic_DNA"/>
</dbReference>
<name>A0A8T0GUD2_CERPU</name>
<evidence type="ECO:0000313" key="1">
    <source>
        <dbReference type="EMBL" id="KAG0561754.1"/>
    </source>
</evidence>
<proteinExistence type="predicted"/>
<organism evidence="1 2">
    <name type="scientific">Ceratodon purpureus</name>
    <name type="common">Fire moss</name>
    <name type="synonym">Dicranum purpureum</name>
    <dbReference type="NCBI Taxonomy" id="3225"/>
    <lineage>
        <taxon>Eukaryota</taxon>
        <taxon>Viridiplantae</taxon>
        <taxon>Streptophyta</taxon>
        <taxon>Embryophyta</taxon>
        <taxon>Bryophyta</taxon>
        <taxon>Bryophytina</taxon>
        <taxon>Bryopsida</taxon>
        <taxon>Dicranidae</taxon>
        <taxon>Pseudoditrichales</taxon>
        <taxon>Ditrichaceae</taxon>
        <taxon>Ceratodon</taxon>
    </lineage>
</organism>
<dbReference type="Proteomes" id="UP000822688">
    <property type="component" value="Chromosome 9"/>
</dbReference>
<comment type="caution">
    <text evidence="1">The sequence shown here is derived from an EMBL/GenBank/DDBJ whole genome shotgun (WGS) entry which is preliminary data.</text>
</comment>
<evidence type="ECO:0000313" key="2">
    <source>
        <dbReference type="Proteomes" id="UP000822688"/>
    </source>
</evidence>
<dbReference type="AlphaFoldDB" id="A0A8T0GUD2"/>
<keyword evidence="2" id="KW-1185">Reference proteome</keyword>
<accession>A0A8T0GUD2</accession>
<sequence length="107" mass="12694">MNTWQDGHKFHPDKTWLKARELPKAPFGSDDLSLNFPGPDFEATWEVTTSVADGLQNRFEWRFHVKIHSVVVWPMLRLRYGKDVFLFRRKPELLVPFEFTTIVPCEF</sequence>
<protein>
    <submittedName>
        <fullName evidence="1">Uncharacterized protein</fullName>
    </submittedName>
</protein>
<gene>
    <name evidence="1" type="ORF">KC19_9G088900</name>
</gene>
<reference evidence="1" key="1">
    <citation type="submission" date="2020-06" db="EMBL/GenBank/DDBJ databases">
        <title>WGS assembly of Ceratodon purpureus strain R40.</title>
        <authorList>
            <person name="Carey S.B."/>
            <person name="Jenkins J."/>
            <person name="Shu S."/>
            <person name="Lovell J.T."/>
            <person name="Sreedasyam A."/>
            <person name="Maumus F."/>
            <person name="Tiley G.P."/>
            <person name="Fernandez-Pozo N."/>
            <person name="Barry K."/>
            <person name="Chen C."/>
            <person name="Wang M."/>
            <person name="Lipzen A."/>
            <person name="Daum C."/>
            <person name="Saski C.A."/>
            <person name="Payton A.C."/>
            <person name="Mcbreen J.C."/>
            <person name="Conrad R.E."/>
            <person name="Kollar L.M."/>
            <person name="Olsson S."/>
            <person name="Huttunen S."/>
            <person name="Landis J.B."/>
            <person name="Wickett N.J."/>
            <person name="Johnson M.G."/>
            <person name="Rensing S.A."/>
            <person name="Grimwood J."/>
            <person name="Schmutz J."/>
            <person name="Mcdaniel S.F."/>
        </authorList>
    </citation>
    <scope>NUCLEOTIDE SEQUENCE</scope>
    <source>
        <strain evidence="1">R40</strain>
    </source>
</reference>